<dbReference type="HOGENOM" id="CLU_1022461_0_0_5"/>
<name>M9R2J0_9RHOB</name>
<sequence>MIKVALTQQAKQAATSDYSDEWHTVLIKAHASGLVDDPTFQQLAGKYAVELIHSHDFITKVREALANGPAPEMGLDALAEFYLPTDVVELRVIDPAGCGAVSYCGVIGDPVQRTKMVAFIRKYYGLRNIYIGINIRRADMADTNLTASAGDVIARRAMVFDFDSKDAPVDDPTWSNALADLVYEDLSNFVMDSGNGFHVWTKWDQWPGACTPENLADSVPAAANMERVMRADSMSDLPRIARLPFTLNLPTATKRKRGATIKMAVSVKGAKA</sequence>
<dbReference type="AlphaFoldDB" id="M9R2J0"/>
<dbReference type="EMBL" id="CP003740">
    <property type="protein sequence ID" value="AGI65953.1"/>
    <property type="molecule type" value="Genomic_DNA"/>
</dbReference>
<proteinExistence type="predicted"/>
<dbReference type="OrthoDB" id="9763644at2"/>
<protein>
    <submittedName>
        <fullName evidence="1">Uncharacterized protein</fullName>
    </submittedName>
</protein>
<evidence type="ECO:0000313" key="1">
    <source>
        <dbReference type="EMBL" id="AGI65953.1"/>
    </source>
</evidence>
<evidence type="ECO:0000313" key="2">
    <source>
        <dbReference type="Proteomes" id="UP000005307"/>
    </source>
</evidence>
<dbReference type="RefSeq" id="WP_015498014.1">
    <property type="nucleotide sequence ID" value="NC_020911.1"/>
</dbReference>
<dbReference type="Proteomes" id="UP000005307">
    <property type="component" value="Chromosome"/>
</dbReference>
<dbReference type="KEGG" id="oat:OAN307_c01860"/>
<organism evidence="1 2">
    <name type="scientific">Octadecabacter antarcticus 307</name>
    <dbReference type="NCBI Taxonomy" id="391626"/>
    <lineage>
        <taxon>Bacteria</taxon>
        <taxon>Pseudomonadati</taxon>
        <taxon>Pseudomonadota</taxon>
        <taxon>Alphaproteobacteria</taxon>
        <taxon>Rhodobacterales</taxon>
        <taxon>Roseobacteraceae</taxon>
        <taxon>Octadecabacter</taxon>
    </lineage>
</organism>
<dbReference type="STRING" id="391626.OAN307_c01860"/>
<reference evidence="1 2" key="1">
    <citation type="journal article" date="2013" name="PLoS ONE">
        <title>Poles Apart: Arctic and Antarctic Octadecabacter strains Share High Genome Plasticity and a New Type of Xanthorhodopsin.</title>
        <authorList>
            <person name="Vollmers J."/>
            <person name="Voget S."/>
            <person name="Dietrich S."/>
            <person name="Gollnow K."/>
            <person name="Smits M."/>
            <person name="Meyer K."/>
            <person name="Brinkhoff T."/>
            <person name="Simon M."/>
            <person name="Daniel R."/>
        </authorList>
    </citation>
    <scope>NUCLEOTIDE SEQUENCE [LARGE SCALE GENOMIC DNA]</scope>
    <source>
        <strain evidence="1 2">307</strain>
    </source>
</reference>
<keyword evidence="2" id="KW-1185">Reference proteome</keyword>
<gene>
    <name evidence="1" type="ORF">OAN307_c01860</name>
</gene>
<accession>M9R2J0</accession>